<accession>A0A314YSU4</accession>
<evidence type="ECO:0000256" key="1">
    <source>
        <dbReference type="SAM" id="MobiDB-lite"/>
    </source>
</evidence>
<feature type="region of interest" description="Disordered" evidence="1">
    <location>
        <begin position="1"/>
        <end position="70"/>
    </location>
</feature>
<reference evidence="2 3" key="1">
    <citation type="submission" date="2018-02" db="EMBL/GenBank/DDBJ databases">
        <title>Draft genome of wild Prunus yedoensis var. nudiflora.</title>
        <authorList>
            <person name="Baek S."/>
            <person name="Kim J.-H."/>
            <person name="Choi K."/>
            <person name="Kim G.-B."/>
            <person name="Cho A."/>
            <person name="Jang H."/>
            <person name="Shin C.-H."/>
            <person name="Yu H.-J."/>
            <person name="Mun J.-H."/>
        </authorList>
    </citation>
    <scope>NUCLEOTIDE SEQUENCE [LARGE SCALE GENOMIC DNA]</scope>
    <source>
        <strain evidence="3">cv. Jeju island</strain>
        <tissue evidence="2">Leaf</tissue>
    </source>
</reference>
<comment type="caution">
    <text evidence="2">The sequence shown here is derived from an EMBL/GenBank/DDBJ whole genome shotgun (WGS) entry which is preliminary data.</text>
</comment>
<organism evidence="2 3">
    <name type="scientific">Prunus yedoensis var. nudiflora</name>
    <dbReference type="NCBI Taxonomy" id="2094558"/>
    <lineage>
        <taxon>Eukaryota</taxon>
        <taxon>Viridiplantae</taxon>
        <taxon>Streptophyta</taxon>
        <taxon>Embryophyta</taxon>
        <taxon>Tracheophyta</taxon>
        <taxon>Spermatophyta</taxon>
        <taxon>Magnoliopsida</taxon>
        <taxon>eudicotyledons</taxon>
        <taxon>Gunneridae</taxon>
        <taxon>Pentapetalae</taxon>
        <taxon>rosids</taxon>
        <taxon>fabids</taxon>
        <taxon>Rosales</taxon>
        <taxon>Rosaceae</taxon>
        <taxon>Amygdaloideae</taxon>
        <taxon>Amygdaleae</taxon>
        <taxon>Prunus</taxon>
    </lineage>
</organism>
<protein>
    <submittedName>
        <fullName evidence="2">Uncharacterized protein</fullName>
    </submittedName>
</protein>
<gene>
    <name evidence="2" type="ORF">Pyn_17948</name>
</gene>
<evidence type="ECO:0000313" key="3">
    <source>
        <dbReference type="Proteomes" id="UP000250321"/>
    </source>
</evidence>
<dbReference type="Proteomes" id="UP000250321">
    <property type="component" value="Unassembled WGS sequence"/>
</dbReference>
<evidence type="ECO:0000313" key="2">
    <source>
        <dbReference type="EMBL" id="PQQ09269.1"/>
    </source>
</evidence>
<proteinExistence type="predicted"/>
<dbReference type="AlphaFoldDB" id="A0A314YSU4"/>
<name>A0A314YSU4_PRUYE</name>
<keyword evidence="3" id="KW-1185">Reference proteome</keyword>
<sequence length="70" mass="7221">MGEQNTQVWAAAHSRHMLGPPVRDPINRGGKGHGHESGGTCDPISHGGKGNKEIPGQPGGPGTTETETKN</sequence>
<dbReference type="EMBL" id="PJQY01000628">
    <property type="protein sequence ID" value="PQQ09269.1"/>
    <property type="molecule type" value="Genomic_DNA"/>
</dbReference>